<proteinExistence type="predicted"/>
<protein>
    <submittedName>
        <fullName evidence="1">RagA protein</fullName>
    </submittedName>
</protein>
<comment type="caution">
    <text evidence="1">The sequence shown here is derived from an EMBL/GenBank/DDBJ whole genome shotgun (WGS) entry which is preliminary data.</text>
</comment>
<dbReference type="OrthoDB" id="10020193at2759"/>
<keyword evidence="2" id="KW-1185">Reference proteome</keyword>
<dbReference type="Gene3D" id="3.30.450.190">
    <property type="match status" value="1"/>
</dbReference>
<dbReference type="EMBL" id="CAJNJA010047674">
    <property type="protein sequence ID" value="CAE7825699.1"/>
    <property type="molecule type" value="Genomic_DNA"/>
</dbReference>
<evidence type="ECO:0000313" key="1">
    <source>
        <dbReference type="EMBL" id="CAE7825699.1"/>
    </source>
</evidence>
<accession>A0A812ZHT2</accession>
<dbReference type="Proteomes" id="UP000601435">
    <property type="component" value="Unassembled WGS sequence"/>
</dbReference>
<organism evidence="1 2">
    <name type="scientific">Symbiodinium necroappetens</name>
    <dbReference type="NCBI Taxonomy" id="1628268"/>
    <lineage>
        <taxon>Eukaryota</taxon>
        <taxon>Sar</taxon>
        <taxon>Alveolata</taxon>
        <taxon>Dinophyceae</taxon>
        <taxon>Suessiales</taxon>
        <taxon>Symbiodiniaceae</taxon>
        <taxon>Symbiodinium</taxon>
    </lineage>
</organism>
<evidence type="ECO:0000313" key="2">
    <source>
        <dbReference type="Proteomes" id="UP000601435"/>
    </source>
</evidence>
<name>A0A812ZHT2_9DINO</name>
<dbReference type="AlphaFoldDB" id="A0A812ZHT2"/>
<reference evidence="1" key="1">
    <citation type="submission" date="2021-02" db="EMBL/GenBank/DDBJ databases">
        <authorList>
            <person name="Dougan E. K."/>
            <person name="Rhodes N."/>
            <person name="Thang M."/>
            <person name="Chan C."/>
        </authorList>
    </citation>
    <scope>NUCLEOTIDE SEQUENCE</scope>
</reference>
<gene>
    <name evidence="1" type="primary">ragA</name>
    <name evidence="1" type="ORF">SNEC2469_LOCUS24622</name>
</gene>
<feature type="non-terminal residue" evidence="1">
    <location>
        <position position="138"/>
    </location>
</feature>
<sequence length="138" mass="15463">IVLFEKNTFLVISDAGTKAIQDCCRFEKLSNIIKRFKLSCQKAKTNFHNFEVKNDKFRATMEPFLSHSYIMVVVSDLTITSSAISANLWAMASGRHGTCSHKSSQTATKRRSALQAKTFLPPSAGFRFSQNCDVPRHA</sequence>